<dbReference type="Gene3D" id="1.20.1250.20">
    <property type="entry name" value="MFS general substrate transporter like domains"/>
    <property type="match status" value="2"/>
</dbReference>
<gene>
    <name evidence="9" type="ORF">SAMN04488053_1158</name>
</gene>
<evidence type="ECO:0000256" key="3">
    <source>
        <dbReference type="ARBA" id="ARBA00022448"/>
    </source>
</evidence>
<dbReference type="EMBL" id="FNIL01000015">
    <property type="protein sequence ID" value="SDO47796.1"/>
    <property type="molecule type" value="Genomic_DNA"/>
</dbReference>
<keyword evidence="6 7" id="KW-0472">Membrane</keyword>
<dbReference type="AlphaFoldDB" id="A0A1H0JVR4"/>
<feature type="transmembrane region" description="Helical" evidence="7">
    <location>
        <begin position="94"/>
        <end position="116"/>
    </location>
</feature>
<evidence type="ECO:0000256" key="2">
    <source>
        <dbReference type="ARBA" id="ARBA00008335"/>
    </source>
</evidence>
<feature type="transmembrane region" description="Helical" evidence="7">
    <location>
        <begin position="40"/>
        <end position="64"/>
    </location>
</feature>
<name>A0A1H0JVR4_9BACI</name>
<dbReference type="InterPro" id="IPR036259">
    <property type="entry name" value="MFS_trans_sf"/>
</dbReference>
<dbReference type="OrthoDB" id="9795150at2"/>
<sequence>MAILLLIIIYLAFISLGLPDSILGAAWPAMQNDFQAPLSAAGLLFMVVTSGTILSSLLSGRVLLRYGTGRVTLVSCFLTAAALFGFFISPTFLWLIFFSIVLGLGAGSIDTGLNHYVANHYKAHHMSWLHCFWGIGATAGPVIMAYHISSQEGWRSGYLTLAILQFCLVLILFISLPLWNLKRKQPAHSSGEEAASIEAASDPGSHPFRIKGVKLAMLSFLFYVGAEAAVGLWGSSYFVHVKGMDPSTAAQYISFYYGGITVGRLITGFVNFLASSRMLILSGQLISLAGIIFLLLPLPDGFLLPALVLIGLGFAPIFPCMLHETPVRFGARASSVIMGYQIAAAYVGSALIPAFIGLSASFISIAIFPFFIIMLILGMLYTSEKIHLSLKHK</sequence>
<dbReference type="PROSITE" id="PS50850">
    <property type="entry name" value="MFS"/>
    <property type="match status" value="1"/>
</dbReference>
<accession>A0A1H0JVR4</accession>
<feature type="domain" description="Major facilitator superfamily (MFS) profile" evidence="8">
    <location>
        <begin position="5"/>
        <end position="384"/>
    </location>
</feature>
<dbReference type="SUPFAM" id="SSF103473">
    <property type="entry name" value="MFS general substrate transporter"/>
    <property type="match status" value="1"/>
</dbReference>
<feature type="transmembrane region" description="Helical" evidence="7">
    <location>
        <begin position="215"/>
        <end position="235"/>
    </location>
</feature>
<feature type="transmembrane region" description="Helical" evidence="7">
    <location>
        <begin position="158"/>
        <end position="179"/>
    </location>
</feature>
<dbReference type="STRING" id="745820.SAMN04488053_1158"/>
<comment type="similarity">
    <text evidence="2">Belongs to the major facilitator superfamily.</text>
</comment>
<feature type="transmembrane region" description="Helical" evidence="7">
    <location>
        <begin position="302"/>
        <end position="322"/>
    </location>
</feature>
<feature type="transmembrane region" description="Helical" evidence="7">
    <location>
        <begin position="279"/>
        <end position="296"/>
    </location>
</feature>
<dbReference type="InterPro" id="IPR011701">
    <property type="entry name" value="MFS"/>
</dbReference>
<feature type="transmembrane region" description="Helical" evidence="7">
    <location>
        <begin position="362"/>
        <end position="383"/>
    </location>
</feature>
<evidence type="ECO:0000256" key="1">
    <source>
        <dbReference type="ARBA" id="ARBA00004651"/>
    </source>
</evidence>
<feature type="transmembrane region" description="Helical" evidence="7">
    <location>
        <begin position="255"/>
        <end position="274"/>
    </location>
</feature>
<dbReference type="Pfam" id="PF07690">
    <property type="entry name" value="MFS_1"/>
    <property type="match status" value="1"/>
</dbReference>
<dbReference type="RefSeq" id="WP_090843975.1">
    <property type="nucleotide sequence ID" value="NZ_FNIL01000015.1"/>
</dbReference>
<organism evidence="9 10">
    <name type="scientific">Alkalicoccus daliensis</name>
    <dbReference type="NCBI Taxonomy" id="745820"/>
    <lineage>
        <taxon>Bacteria</taxon>
        <taxon>Bacillati</taxon>
        <taxon>Bacillota</taxon>
        <taxon>Bacilli</taxon>
        <taxon>Bacillales</taxon>
        <taxon>Bacillaceae</taxon>
        <taxon>Alkalicoccus</taxon>
    </lineage>
</organism>
<reference evidence="10" key="1">
    <citation type="submission" date="2016-10" db="EMBL/GenBank/DDBJ databases">
        <authorList>
            <person name="Varghese N."/>
            <person name="Submissions S."/>
        </authorList>
    </citation>
    <scope>NUCLEOTIDE SEQUENCE [LARGE SCALE GENOMIC DNA]</scope>
    <source>
        <strain evidence="10">CGMCC 1.10369</strain>
    </source>
</reference>
<evidence type="ECO:0000259" key="8">
    <source>
        <dbReference type="PROSITE" id="PS50850"/>
    </source>
</evidence>
<comment type="subcellular location">
    <subcellularLocation>
        <location evidence="1">Cell membrane</location>
        <topology evidence="1">Multi-pass membrane protein</topology>
    </subcellularLocation>
</comment>
<feature type="transmembrane region" description="Helical" evidence="7">
    <location>
        <begin position="71"/>
        <end position="88"/>
    </location>
</feature>
<dbReference type="InterPro" id="IPR020846">
    <property type="entry name" value="MFS_dom"/>
</dbReference>
<feature type="transmembrane region" description="Helical" evidence="7">
    <location>
        <begin position="128"/>
        <end position="146"/>
    </location>
</feature>
<evidence type="ECO:0000313" key="9">
    <source>
        <dbReference type="EMBL" id="SDO47796.1"/>
    </source>
</evidence>
<dbReference type="GO" id="GO:0005886">
    <property type="term" value="C:plasma membrane"/>
    <property type="evidence" value="ECO:0007669"/>
    <property type="project" value="UniProtKB-SubCell"/>
</dbReference>
<dbReference type="PANTHER" id="PTHR23514:SF3">
    <property type="entry name" value="BYPASS OF STOP CODON PROTEIN 6"/>
    <property type="match status" value="1"/>
</dbReference>
<dbReference type="InterPro" id="IPR051788">
    <property type="entry name" value="MFS_Transporter"/>
</dbReference>
<feature type="transmembrane region" description="Helical" evidence="7">
    <location>
        <begin position="334"/>
        <end position="356"/>
    </location>
</feature>
<protein>
    <submittedName>
        <fullName evidence="9">Fucose permease</fullName>
    </submittedName>
</protein>
<dbReference type="PANTHER" id="PTHR23514">
    <property type="entry name" value="BYPASS OF STOP CODON PROTEIN 6"/>
    <property type="match status" value="1"/>
</dbReference>
<evidence type="ECO:0000256" key="5">
    <source>
        <dbReference type="ARBA" id="ARBA00022989"/>
    </source>
</evidence>
<evidence type="ECO:0000313" key="10">
    <source>
        <dbReference type="Proteomes" id="UP000198778"/>
    </source>
</evidence>
<evidence type="ECO:0000256" key="7">
    <source>
        <dbReference type="SAM" id="Phobius"/>
    </source>
</evidence>
<dbReference type="GO" id="GO:0022857">
    <property type="term" value="F:transmembrane transporter activity"/>
    <property type="evidence" value="ECO:0007669"/>
    <property type="project" value="InterPro"/>
</dbReference>
<keyword evidence="4 7" id="KW-0812">Transmembrane</keyword>
<keyword evidence="5 7" id="KW-1133">Transmembrane helix</keyword>
<keyword evidence="3" id="KW-0813">Transport</keyword>
<keyword evidence="10" id="KW-1185">Reference proteome</keyword>
<proteinExistence type="inferred from homology"/>
<dbReference type="Proteomes" id="UP000198778">
    <property type="component" value="Unassembled WGS sequence"/>
</dbReference>
<evidence type="ECO:0000256" key="4">
    <source>
        <dbReference type="ARBA" id="ARBA00022692"/>
    </source>
</evidence>
<evidence type="ECO:0000256" key="6">
    <source>
        <dbReference type="ARBA" id="ARBA00023136"/>
    </source>
</evidence>